<comment type="similarity">
    <text evidence="2 4">Belongs to the glucose-6-phosphate 1-epimerase family.</text>
</comment>
<keyword evidence="3 4" id="KW-0413">Isomerase</keyword>
<dbReference type="RefSeq" id="WP_126381704.1">
    <property type="nucleotide sequence ID" value="NZ_LR134350.1"/>
</dbReference>
<comment type="catalytic activity">
    <reaction evidence="1">
        <text>alpha-D-glucose 6-phosphate = beta-D-glucose 6-phosphate</text>
        <dbReference type="Rhea" id="RHEA:16249"/>
        <dbReference type="ChEBI" id="CHEBI:58225"/>
        <dbReference type="ChEBI" id="CHEBI:58247"/>
        <dbReference type="EC" id="5.1.3.15"/>
    </reaction>
</comment>
<dbReference type="SUPFAM" id="SSF74650">
    <property type="entry name" value="Galactose mutarotase-like"/>
    <property type="match status" value="1"/>
</dbReference>
<dbReference type="InterPro" id="IPR008183">
    <property type="entry name" value="Aldose_1/G6P_1-epimerase"/>
</dbReference>
<sequence>MSTGPRTGPDAGSLRLPRSTAVGPGRGRQPRLLIDAPAGSSQIYLHGAHLTSWVPRGGREVVFTSRQAVFDGATAIRGGVPLCLPWFTTGVDGLQRPSHGWGRLRPWVLRSVEQERDGSVRVLLGLEHDGLSLLYVVHVGHELELTLSLRNTGREPREIEAALHTYLAVGDVTAVEVTGLEGATYSDGVEGTRGNTQVGALRISGPTDRVYSSQGPVTVRDPAGGRQILVTGSNAPSTVVWNPWRSGAAAMADMADEEFASMLCVESAAVREHARLLGPGESTTLGTRVEVLALSD</sequence>
<evidence type="ECO:0000256" key="2">
    <source>
        <dbReference type="ARBA" id="ARBA00005866"/>
    </source>
</evidence>
<evidence type="ECO:0000256" key="3">
    <source>
        <dbReference type="ARBA" id="ARBA00023235"/>
    </source>
</evidence>
<protein>
    <recommendedName>
        <fullName evidence="4">Putative glucose-6-phosphate 1-epimerase</fullName>
        <ecNumber evidence="4">5.1.3.15</ecNumber>
    </recommendedName>
</protein>
<accession>A0A448HEK0</accession>
<dbReference type="GO" id="GO:0005737">
    <property type="term" value="C:cytoplasm"/>
    <property type="evidence" value="ECO:0007669"/>
    <property type="project" value="TreeGrafter"/>
</dbReference>
<dbReference type="GO" id="GO:0030246">
    <property type="term" value="F:carbohydrate binding"/>
    <property type="evidence" value="ECO:0007669"/>
    <property type="project" value="UniProtKB-UniRule"/>
</dbReference>
<evidence type="ECO:0000313" key="7">
    <source>
        <dbReference type="EMBL" id="VEG26356.1"/>
    </source>
</evidence>
<name>A0A448HEK0_9ACTO</name>
<dbReference type="Pfam" id="PF01263">
    <property type="entry name" value="Aldose_epim"/>
    <property type="match status" value="1"/>
</dbReference>
<proteinExistence type="inferred from homology"/>
<dbReference type="PANTHER" id="PTHR11122:SF13">
    <property type="entry name" value="GLUCOSE-6-PHOSPHATE 1-EPIMERASE"/>
    <property type="match status" value="1"/>
</dbReference>
<keyword evidence="8" id="KW-1185">Reference proteome</keyword>
<evidence type="ECO:0000256" key="1">
    <source>
        <dbReference type="ARBA" id="ARBA00001096"/>
    </source>
</evidence>
<feature type="region of interest" description="Disordered" evidence="6">
    <location>
        <begin position="1"/>
        <end position="32"/>
    </location>
</feature>
<dbReference type="PIRSF" id="PIRSF016020">
    <property type="entry name" value="PHexose_mutarotase"/>
    <property type="match status" value="1"/>
</dbReference>
<dbReference type="InterPro" id="IPR025532">
    <property type="entry name" value="G6P_1-epimerase"/>
</dbReference>
<reference evidence="7 8" key="1">
    <citation type="submission" date="2018-12" db="EMBL/GenBank/DDBJ databases">
        <authorList>
            <consortium name="Pathogen Informatics"/>
        </authorList>
    </citation>
    <scope>NUCLEOTIDE SEQUENCE [LARGE SCALE GENOMIC DNA]</scope>
    <source>
        <strain evidence="7 8">NCTC11636</strain>
    </source>
</reference>
<dbReference type="PANTHER" id="PTHR11122">
    <property type="entry name" value="APOSPORY-ASSOCIATED PROTEIN C-RELATED"/>
    <property type="match status" value="1"/>
</dbReference>
<evidence type="ECO:0000256" key="4">
    <source>
        <dbReference type="PIRNR" id="PIRNR016020"/>
    </source>
</evidence>
<dbReference type="GO" id="GO:0047938">
    <property type="term" value="F:glucose-6-phosphate 1-epimerase activity"/>
    <property type="evidence" value="ECO:0007669"/>
    <property type="project" value="UniProtKB-UniRule"/>
</dbReference>
<organism evidence="7 8">
    <name type="scientific">Actinomyces howellii</name>
    <dbReference type="NCBI Taxonomy" id="52771"/>
    <lineage>
        <taxon>Bacteria</taxon>
        <taxon>Bacillati</taxon>
        <taxon>Actinomycetota</taxon>
        <taxon>Actinomycetes</taxon>
        <taxon>Actinomycetales</taxon>
        <taxon>Actinomycetaceae</taxon>
        <taxon>Actinomyces</taxon>
    </lineage>
</organism>
<dbReference type="CDD" id="cd09020">
    <property type="entry name" value="D-hex-6-P-epi_like"/>
    <property type="match status" value="1"/>
</dbReference>
<gene>
    <name evidence="7" type="primary">yeaD</name>
    <name evidence="7" type="ORF">NCTC11636_00485</name>
</gene>
<dbReference type="KEGG" id="ahw:NCTC11636_00485"/>
<dbReference type="InterPro" id="IPR014718">
    <property type="entry name" value="GH-type_carb-bd"/>
</dbReference>
<dbReference type="Proteomes" id="UP000266895">
    <property type="component" value="Chromosome"/>
</dbReference>
<dbReference type="AlphaFoldDB" id="A0A448HEK0"/>
<dbReference type="GO" id="GO:0005975">
    <property type="term" value="P:carbohydrate metabolic process"/>
    <property type="evidence" value="ECO:0007669"/>
    <property type="project" value="InterPro"/>
</dbReference>
<feature type="active site" evidence="5">
    <location>
        <position position="266"/>
    </location>
</feature>
<dbReference type="EMBL" id="LR134350">
    <property type="protein sequence ID" value="VEG26356.1"/>
    <property type="molecule type" value="Genomic_DNA"/>
</dbReference>
<dbReference type="OrthoDB" id="9790727at2"/>
<evidence type="ECO:0000256" key="5">
    <source>
        <dbReference type="PIRSR" id="PIRSR016020-1"/>
    </source>
</evidence>
<dbReference type="Gene3D" id="2.70.98.10">
    <property type="match status" value="1"/>
</dbReference>
<dbReference type="InterPro" id="IPR011013">
    <property type="entry name" value="Gal_mutarotase_sf_dom"/>
</dbReference>
<evidence type="ECO:0000256" key="6">
    <source>
        <dbReference type="SAM" id="MobiDB-lite"/>
    </source>
</evidence>
<dbReference type="EC" id="5.1.3.15" evidence="4"/>
<evidence type="ECO:0000313" key="8">
    <source>
        <dbReference type="Proteomes" id="UP000266895"/>
    </source>
</evidence>
<feature type="active site" evidence="5">
    <location>
        <position position="164"/>
    </location>
</feature>